<dbReference type="PANTHER" id="PTHR47683:SF2">
    <property type="entry name" value="RNA-BINDING S4 DOMAIN-CONTAINING PROTEIN"/>
    <property type="match status" value="1"/>
</dbReference>
<reference evidence="8 9" key="2">
    <citation type="journal article" date="2015" name="MBio">
        <title>Genome-Resolved Metagenomic Analysis Reveals Roles for Candidate Phyla and Other Microbial Community Members in Biogeochemical Transformations in Oil Reservoirs.</title>
        <authorList>
            <person name="Hu P."/>
            <person name="Tom L."/>
            <person name="Singh A."/>
            <person name="Thomas B.C."/>
            <person name="Baker B.J."/>
            <person name="Piceno Y.M."/>
            <person name="Andersen G.L."/>
            <person name="Banfield J.F."/>
        </authorList>
    </citation>
    <scope>NUCLEOTIDE SEQUENCE [LARGE SCALE GENOMIC DNA]</scope>
</reference>
<organism evidence="7 9">
    <name type="scientific">Mesotoga infera</name>
    <dbReference type="NCBI Taxonomy" id="1236046"/>
    <lineage>
        <taxon>Bacteria</taxon>
        <taxon>Thermotogati</taxon>
        <taxon>Thermotogota</taxon>
        <taxon>Thermotogae</taxon>
        <taxon>Kosmotogales</taxon>
        <taxon>Kosmotogaceae</taxon>
        <taxon>Mesotoga</taxon>
    </lineage>
</organism>
<dbReference type="PATRIC" id="fig|1236046.5.peg.1073"/>
<reference evidence="7" key="1">
    <citation type="journal article" date="2015" name="MBio">
        <title>Genome-resolved metagenomic analysis reveals roles for candidate phyla and other microbial community members in biogeochemical transformations in oil reservoirs.</title>
        <authorList>
            <person name="Hu P."/>
            <person name="Tom L."/>
            <person name="Singh A."/>
            <person name="Thomas B.C."/>
            <person name="Baker B.J."/>
            <person name="Piceno Y.M."/>
            <person name="Andersen G.L."/>
            <person name="Banfield J.F."/>
        </authorList>
    </citation>
    <scope>NUCLEOTIDE SEQUENCE [LARGE SCALE GENOMIC DNA]</scope>
    <source>
        <strain evidence="6">46_47</strain>
        <strain evidence="7">46_70</strain>
    </source>
</reference>
<dbReference type="Pfam" id="PF00849">
    <property type="entry name" value="PseudoU_synth_2"/>
    <property type="match status" value="1"/>
</dbReference>
<dbReference type="GO" id="GO:0120159">
    <property type="term" value="F:rRNA pseudouridine synthase activity"/>
    <property type="evidence" value="ECO:0007669"/>
    <property type="project" value="UniProtKB-ARBA"/>
</dbReference>
<dbReference type="Pfam" id="PF01479">
    <property type="entry name" value="S4"/>
    <property type="match status" value="1"/>
</dbReference>
<dbReference type="InterPro" id="IPR020103">
    <property type="entry name" value="PsdUridine_synth_cat_dom_sf"/>
</dbReference>
<dbReference type="Gene3D" id="3.30.70.580">
    <property type="entry name" value="Pseudouridine synthase I, catalytic domain, N-terminal subdomain"/>
    <property type="match status" value="1"/>
</dbReference>
<dbReference type="InterPro" id="IPR050343">
    <property type="entry name" value="RsuA_PseudoU_synthase"/>
</dbReference>
<proteinExistence type="inferred from homology"/>
<dbReference type="InterPro" id="IPR020094">
    <property type="entry name" value="TruA/RsuA/RluB/E/F_N"/>
</dbReference>
<evidence type="ECO:0000256" key="3">
    <source>
        <dbReference type="PROSITE-ProRule" id="PRU00182"/>
    </source>
</evidence>
<dbReference type="GO" id="GO:0003723">
    <property type="term" value="F:RNA binding"/>
    <property type="evidence" value="ECO:0007669"/>
    <property type="project" value="UniProtKB-KW"/>
</dbReference>
<dbReference type="SUPFAM" id="SSF55120">
    <property type="entry name" value="Pseudouridine synthase"/>
    <property type="match status" value="1"/>
</dbReference>
<evidence type="ECO:0000256" key="1">
    <source>
        <dbReference type="ARBA" id="ARBA00008348"/>
    </source>
</evidence>
<evidence type="ECO:0000313" key="8">
    <source>
        <dbReference type="Proteomes" id="UP000054260"/>
    </source>
</evidence>
<accession>A0A117M7J5</accession>
<dbReference type="EC" id="5.4.99.-" evidence="4"/>
<evidence type="ECO:0000313" key="9">
    <source>
        <dbReference type="Proteomes" id="UP000055014"/>
    </source>
</evidence>
<protein>
    <recommendedName>
        <fullName evidence="4">Pseudouridine synthase</fullName>
        <ecNumber evidence="4">5.4.99.-</ecNumber>
    </recommendedName>
</protein>
<dbReference type="Proteomes" id="UP000054260">
    <property type="component" value="Unassembled WGS sequence"/>
</dbReference>
<sequence>MRQQLVPQEKVLYNLSMRLDAFLSKFAGLSRSQSRKVIKNRTVIVNGEIVNNPSTVVTERDLILVDGRTVEAFGMIYIALNKPPDYVCSRDKTEGRSVFDLVDTNFSAELSVAGRLDKDTTGLVLLSNDGKFIHEVISPRNFVEKEYLVETTNEITEEQVSALYCGVYIGKDEFSKPVFFEVIDPSHLKIVLTEGRYHEVKRLVSAAGNNVRRLHRTRIGSYVLSSRLRPGEWDYLSDAEKKRITGT</sequence>
<dbReference type="AlphaFoldDB" id="A0A117M7J5"/>
<dbReference type="Proteomes" id="UP000055014">
    <property type="component" value="Unassembled WGS sequence"/>
</dbReference>
<comment type="caution">
    <text evidence="7">The sequence shown here is derived from an EMBL/GenBank/DDBJ whole genome shotgun (WGS) entry which is preliminary data.</text>
</comment>
<dbReference type="InterPro" id="IPR006145">
    <property type="entry name" value="PsdUridine_synth_RsuA/RluA"/>
</dbReference>
<dbReference type="InterPro" id="IPR036986">
    <property type="entry name" value="S4_RNA-bd_sf"/>
</dbReference>
<dbReference type="PROSITE" id="PS01149">
    <property type="entry name" value="PSI_RSU"/>
    <property type="match status" value="1"/>
</dbReference>
<evidence type="ECO:0000256" key="4">
    <source>
        <dbReference type="RuleBase" id="RU003887"/>
    </source>
</evidence>
<dbReference type="Gene3D" id="3.10.290.10">
    <property type="entry name" value="RNA-binding S4 domain"/>
    <property type="match status" value="1"/>
</dbReference>
<dbReference type="SUPFAM" id="SSF55174">
    <property type="entry name" value="Alpha-L RNA-binding motif"/>
    <property type="match status" value="1"/>
</dbReference>
<dbReference type="InterPro" id="IPR018496">
    <property type="entry name" value="PsdUridine_synth_RsuA/RluB_CS"/>
</dbReference>
<dbReference type="EMBL" id="LGGW01000127">
    <property type="protein sequence ID" value="KUK88702.1"/>
    <property type="molecule type" value="Genomic_DNA"/>
</dbReference>
<keyword evidence="3" id="KW-0694">RNA-binding</keyword>
<keyword evidence="2 4" id="KW-0413">Isomerase</keyword>
<feature type="domain" description="RNA-binding S4" evidence="5">
    <location>
        <begin position="17"/>
        <end position="75"/>
    </location>
</feature>
<evidence type="ECO:0000259" key="5">
    <source>
        <dbReference type="SMART" id="SM00363"/>
    </source>
</evidence>
<dbReference type="InterPro" id="IPR002942">
    <property type="entry name" value="S4_RNA-bd"/>
</dbReference>
<gene>
    <name evidence="6" type="ORF">XD86_0906</name>
    <name evidence="7" type="ORF">XE02_1211</name>
</gene>
<dbReference type="PANTHER" id="PTHR47683">
    <property type="entry name" value="PSEUDOURIDINE SYNTHASE FAMILY PROTEIN-RELATED"/>
    <property type="match status" value="1"/>
</dbReference>
<evidence type="ECO:0000256" key="2">
    <source>
        <dbReference type="ARBA" id="ARBA00023235"/>
    </source>
</evidence>
<dbReference type="PROSITE" id="PS50889">
    <property type="entry name" value="S4"/>
    <property type="match status" value="1"/>
</dbReference>
<name>A0A117M7J5_9BACT</name>
<dbReference type="InterPro" id="IPR042092">
    <property type="entry name" value="PsdUridine_s_RsuA/RluB/E/F_cat"/>
</dbReference>
<dbReference type="SMART" id="SM00363">
    <property type="entry name" value="S4"/>
    <property type="match status" value="1"/>
</dbReference>
<dbReference type="GO" id="GO:0000455">
    <property type="term" value="P:enzyme-directed rRNA pseudouridine synthesis"/>
    <property type="evidence" value="ECO:0007669"/>
    <property type="project" value="UniProtKB-ARBA"/>
</dbReference>
<dbReference type="NCBIfam" id="TIGR00093">
    <property type="entry name" value="pseudouridine synthase"/>
    <property type="match status" value="1"/>
</dbReference>
<evidence type="ECO:0000313" key="6">
    <source>
        <dbReference type="EMBL" id="KUK67086.1"/>
    </source>
</evidence>
<comment type="similarity">
    <text evidence="1 4">Belongs to the pseudouridine synthase RsuA family.</text>
</comment>
<evidence type="ECO:0000313" key="7">
    <source>
        <dbReference type="EMBL" id="KUK88702.1"/>
    </source>
</evidence>
<dbReference type="CDD" id="cd00165">
    <property type="entry name" value="S4"/>
    <property type="match status" value="1"/>
</dbReference>
<dbReference type="EMBL" id="LGGH01000130">
    <property type="protein sequence ID" value="KUK67086.1"/>
    <property type="molecule type" value="Genomic_DNA"/>
</dbReference>
<dbReference type="Gene3D" id="3.30.70.1560">
    <property type="entry name" value="Alpha-L RNA-binding motif"/>
    <property type="match status" value="1"/>
</dbReference>
<dbReference type="InterPro" id="IPR000748">
    <property type="entry name" value="PsdUridine_synth_RsuA/RluB/E/F"/>
</dbReference>